<gene>
    <name evidence="2" type="ORF">ACFFSA_03330</name>
</gene>
<dbReference type="RefSeq" id="WP_345001832.1">
    <property type="nucleotide sequence ID" value="NZ_BAAAXV010000009.1"/>
</dbReference>
<keyword evidence="1" id="KW-0732">Signal</keyword>
<comment type="caution">
    <text evidence="2">The sequence shown here is derived from an EMBL/GenBank/DDBJ whole genome shotgun (WGS) entry which is preliminary data.</text>
</comment>
<evidence type="ECO:0000313" key="3">
    <source>
        <dbReference type="Proteomes" id="UP001589532"/>
    </source>
</evidence>
<name>A0ABV5RRQ1_9ACTN</name>
<sequence length="173" mass="17175">MTAIALTLAVGAPCAQAADARHARHATLAVRALTLSMTAPTTASLGSAGAKGTISATLGTVTVVDSRPGNPLWTATVSATDFTTSGPPAGTIAKGNIAYWSGPITAQSGASNRTPGQPTAADRVSLSALITAFSARKLLAVTTSTSWKPTLVVTIPVSAVSGTYTGTITHSVA</sequence>
<dbReference type="EMBL" id="JBHMBW010000002">
    <property type="protein sequence ID" value="MFB9622101.1"/>
    <property type="molecule type" value="Genomic_DNA"/>
</dbReference>
<dbReference type="Proteomes" id="UP001589532">
    <property type="component" value="Unassembled WGS sequence"/>
</dbReference>
<protein>
    <submittedName>
        <fullName evidence="2">Uncharacterized protein</fullName>
    </submittedName>
</protein>
<proteinExistence type="predicted"/>
<feature type="signal peptide" evidence="1">
    <location>
        <begin position="1"/>
        <end position="17"/>
    </location>
</feature>
<evidence type="ECO:0000313" key="2">
    <source>
        <dbReference type="EMBL" id="MFB9622101.1"/>
    </source>
</evidence>
<feature type="chain" id="PRO_5045100968" evidence="1">
    <location>
        <begin position="18"/>
        <end position="173"/>
    </location>
</feature>
<keyword evidence="3" id="KW-1185">Reference proteome</keyword>
<organism evidence="2 3">
    <name type="scientific">Nonomuraea helvata</name>
    <dbReference type="NCBI Taxonomy" id="37484"/>
    <lineage>
        <taxon>Bacteria</taxon>
        <taxon>Bacillati</taxon>
        <taxon>Actinomycetota</taxon>
        <taxon>Actinomycetes</taxon>
        <taxon>Streptosporangiales</taxon>
        <taxon>Streptosporangiaceae</taxon>
        <taxon>Nonomuraea</taxon>
    </lineage>
</organism>
<accession>A0ABV5RRQ1</accession>
<evidence type="ECO:0000256" key="1">
    <source>
        <dbReference type="SAM" id="SignalP"/>
    </source>
</evidence>
<reference evidence="2 3" key="1">
    <citation type="submission" date="2024-09" db="EMBL/GenBank/DDBJ databases">
        <authorList>
            <person name="Sun Q."/>
            <person name="Mori K."/>
        </authorList>
    </citation>
    <scope>NUCLEOTIDE SEQUENCE [LARGE SCALE GENOMIC DNA]</scope>
    <source>
        <strain evidence="2 3">JCM 3143</strain>
    </source>
</reference>